<keyword evidence="2" id="KW-1185">Reference proteome</keyword>
<comment type="caution">
    <text evidence="1">The sequence shown here is derived from an EMBL/GenBank/DDBJ whole genome shotgun (WGS) entry which is preliminary data.</text>
</comment>
<dbReference type="EMBL" id="JBHSFN010000038">
    <property type="protein sequence ID" value="MFC4591850.1"/>
    <property type="molecule type" value="Genomic_DNA"/>
</dbReference>
<organism evidence="1 2">
    <name type="scientific">Sphaerisporangium corydalis</name>
    <dbReference type="NCBI Taxonomy" id="1441875"/>
    <lineage>
        <taxon>Bacteria</taxon>
        <taxon>Bacillati</taxon>
        <taxon>Actinomycetota</taxon>
        <taxon>Actinomycetes</taxon>
        <taxon>Streptosporangiales</taxon>
        <taxon>Streptosporangiaceae</taxon>
        <taxon>Sphaerisporangium</taxon>
    </lineage>
</organism>
<protein>
    <recommendedName>
        <fullName evidence="3">ATP-binding protein</fullName>
    </recommendedName>
</protein>
<dbReference type="Proteomes" id="UP001595891">
    <property type="component" value="Unassembled WGS sequence"/>
</dbReference>
<evidence type="ECO:0000313" key="2">
    <source>
        <dbReference type="Proteomes" id="UP001595891"/>
    </source>
</evidence>
<dbReference type="RefSeq" id="WP_262845862.1">
    <property type="nucleotide sequence ID" value="NZ_JANZYP010000042.1"/>
</dbReference>
<name>A0ABV9ESY8_9ACTN</name>
<evidence type="ECO:0000313" key="1">
    <source>
        <dbReference type="EMBL" id="MFC4591850.1"/>
    </source>
</evidence>
<gene>
    <name evidence="1" type="ORF">ACFO8L_37580</name>
</gene>
<reference evidence="2" key="1">
    <citation type="journal article" date="2019" name="Int. J. Syst. Evol. Microbiol.">
        <title>The Global Catalogue of Microorganisms (GCM) 10K type strain sequencing project: providing services to taxonomists for standard genome sequencing and annotation.</title>
        <authorList>
            <consortium name="The Broad Institute Genomics Platform"/>
            <consortium name="The Broad Institute Genome Sequencing Center for Infectious Disease"/>
            <person name="Wu L."/>
            <person name="Ma J."/>
        </authorList>
    </citation>
    <scope>NUCLEOTIDE SEQUENCE [LARGE SCALE GENOMIC DNA]</scope>
    <source>
        <strain evidence="2">CCUG 49560</strain>
    </source>
</reference>
<sequence length="443" mass="48212">MTGHAQNPGMVSQDAKAFGRSYVNQVGGDQHIHHHYPPMGSAVAAGTETMRGTTPGRVRPGRPLTQVTDPFALEVHHAIESATASLPQLPAYVPREHDHELARAVQAALDGHSAIAVLVGRSSTGKTRACWEALQPLRKTGGWWLWHPIDPTRPDAALADLGRIEPYTVVWLNEAQFYLADPALGERVAAGLRELLRDASRRPVLVLATVWPDHWGTLTTISHPDVHSQARALLTGHNIWVPETFAGTDLDALAIHSAYDPRLRQAAKYAGNGQITQYLAGVPVLVDRYRGAPPATRALIHAAMDARRLGCGPRLPLALLVGAAPGYLTNREWEQTSEDWFEQALNYTATPCNGIPGILTPAKAAALRNRRRGAPGLQPATKRGPVYRLADYIDQYGHTHRAEQIPPIDFWTAAAAHAHPSDLRALGDAAWNRGLYRGLRSAP</sequence>
<accession>A0ABV9ESY8</accession>
<proteinExistence type="predicted"/>
<evidence type="ECO:0008006" key="3">
    <source>
        <dbReference type="Google" id="ProtNLM"/>
    </source>
</evidence>